<dbReference type="EMBL" id="JAATJB010000001">
    <property type="protein sequence ID" value="NJB95962.1"/>
    <property type="molecule type" value="Genomic_DNA"/>
</dbReference>
<dbReference type="AlphaFoldDB" id="A0A7X5XV77"/>
<protein>
    <submittedName>
        <fullName evidence="1">Uncharacterized protein</fullName>
    </submittedName>
</protein>
<keyword evidence="2" id="KW-1185">Reference proteome</keyword>
<organism evidence="1 2">
    <name type="scientific">Sphingomonas trueperi</name>
    <dbReference type="NCBI Taxonomy" id="53317"/>
    <lineage>
        <taxon>Bacteria</taxon>
        <taxon>Pseudomonadati</taxon>
        <taxon>Pseudomonadota</taxon>
        <taxon>Alphaproteobacteria</taxon>
        <taxon>Sphingomonadales</taxon>
        <taxon>Sphingomonadaceae</taxon>
        <taxon>Sphingomonas</taxon>
    </lineage>
</organism>
<dbReference type="Proteomes" id="UP000531251">
    <property type="component" value="Unassembled WGS sequence"/>
</dbReference>
<proteinExistence type="predicted"/>
<reference evidence="1 2" key="1">
    <citation type="submission" date="2020-03" db="EMBL/GenBank/DDBJ databases">
        <title>Genomic Encyclopedia of Type Strains, Phase IV (KMG-IV): sequencing the most valuable type-strain genomes for metagenomic binning, comparative biology and taxonomic classification.</title>
        <authorList>
            <person name="Goeker M."/>
        </authorList>
    </citation>
    <scope>NUCLEOTIDE SEQUENCE [LARGE SCALE GENOMIC DNA]</scope>
    <source>
        <strain evidence="1 2">DSM 7225</strain>
    </source>
</reference>
<accession>A0A7X5XV77</accession>
<evidence type="ECO:0000313" key="2">
    <source>
        <dbReference type="Proteomes" id="UP000531251"/>
    </source>
</evidence>
<dbReference type="RefSeq" id="WP_125975062.1">
    <property type="nucleotide sequence ID" value="NZ_BAAADY010000042.1"/>
</dbReference>
<evidence type="ECO:0000313" key="1">
    <source>
        <dbReference type="EMBL" id="NJB95962.1"/>
    </source>
</evidence>
<gene>
    <name evidence="1" type="ORF">GGR89_000254</name>
</gene>
<name>A0A7X5XV77_9SPHN</name>
<sequence>MMLALALLALAGPRETIGIYARWGAFRDTAPTRCFAVARPSDVARRGEAYLSIASWPGRGVRHQLYVRLSRARADHARVMLVAGERRFELTASRHDAWAPDARTDSAIVAAMRDGRALSVESVDTGGVPFVDGYALQGAASAIDAATLACL</sequence>
<comment type="caution">
    <text evidence="1">The sequence shown here is derived from an EMBL/GenBank/DDBJ whole genome shotgun (WGS) entry which is preliminary data.</text>
</comment>